<gene>
    <name evidence="3" type="ORF">BGZ99_005386</name>
</gene>
<evidence type="ECO:0000256" key="1">
    <source>
        <dbReference type="SAM" id="Coils"/>
    </source>
</evidence>
<feature type="region of interest" description="Disordered" evidence="2">
    <location>
        <begin position="218"/>
        <end position="430"/>
    </location>
</feature>
<protein>
    <submittedName>
        <fullName evidence="3">Uncharacterized protein</fullName>
    </submittedName>
</protein>
<dbReference type="Proteomes" id="UP000738325">
    <property type="component" value="Unassembled WGS sequence"/>
</dbReference>
<feature type="compositionally biased region" description="Low complexity" evidence="2">
    <location>
        <begin position="588"/>
        <end position="605"/>
    </location>
</feature>
<feature type="region of interest" description="Disordered" evidence="2">
    <location>
        <begin position="583"/>
        <end position="613"/>
    </location>
</feature>
<feature type="compositionally biased region" description="Basic and acidic residues" evidence="2">
    <location>
        <begin position="1"/>
        <end position="12"/>
    </location>
</feature>
<feature type="region of interest" description="Disordered" evidence="2">
    <location>
        <begin position="169"/>
        <end position="198"/>
    </location>
</feature>
<evidence type="ECO:0000313" key="4">
    <source>
        <dbReference type="Proteomes" id="UP000738325"/>
    </source>
</evidence>
<feature type="compositionally biased region" description="Basic and acidic residues" evidence="2">
    <location>
        <begin position="29"/>
        <end position="43"/>
    </location>
</feature>
<feature type="region of interest" description="Disordered" evidence="2">
    <location>
        <begin position="753"/>
        <end position="785"/>
    </location>
</feature>
<reference evidence="3" key="1">
    <citation type="journal article" date="2020" name="Fungal Divers.">
        <title>Resolving the Mortierellaceae phylogeny through synthesis of multi-gene phylogenetics and phylogenomics.</title>
        <authorList>
            <person name="Vandepol N."/>
            <person name="Liber J."/>
            <person name="Desiro A."/>
            <person name="Na H."/>
            <person name="Kennedy M."/>
            <person name="Barry K."/>
            <person name="Grigoriev I.V."/>
            <person name="Miller A.N."/>
            <person name="O'Donnell K."/>
            <person name="Stajich J.E."/>
            <person name="Bonito G."/>
        </authorList>
    </citation>
    <scope>NUCLEOTIDE SEQUENCE</scope>
    <source>
        <strain evidence="3">REB-010B</strain>
    </source>
</reference>
<sequence>MAADWDPSRDYDSGTFTEDFNLHGASGRSLDHDSVTHDDDFFKALRRGSNDDGDDHGTHRRHHHNNYNNYDDDDDSIDNADLDLYADIVDDRIPLHPNNRYQRAAPARGAVHQTDDNSASSIMRYLREGSPDDGQGDGYQESPDFMPARFLGDQQPPIADDGNDDHFREWSGSTPKRSIQNVQEQRASSKASPMTKRTMLPTRQSVENLAKQVRRVRGVSIDENYKPPAPKSGIPTRSGHGTAIPSPRRLLGEKTIDRNSNTNIASKVPPPRPIFRSALKPTSYTSNNNSSNANGNNNGQAPPRSKLGRHIQLPTETLDDEDEEESEQDLAIDGSPEDEFNNDKDKGKGRDTHSQQEAAQVEQTENTAPTGRTEDADDQPEDAIGAIIAVPATPPAPGPTRFTRITKKNESPAKKSTTIIPTPQDDGSEQLQKEVKEMKAVLARLGLPLSSALGSAFEGMDTLTPEKGGLRETMRLLFALGVKCEGQQKVIHEMSNQIMESDESRKLAEELEEVKSSLDLAQERNRELAAQSSELANELEQLRSTKEASTEMLTAQKKPKFLDAATEISGTWGGIEEFLDQVGERSKSGSSKKSTQPQRQQQQQQTEGSPEWRRHIQKIEQEVKALKMLLDRQTLGGSGATSEEVEELEERLEKALQENRQLNHTIKSVTRELRILREDEPGREERERSLRYKSLLKEVMERIGVESHKQIMPALKEIERIVKDLRRFVAKAERIIWESEIVEGTVKVQKFSRGRPEEEEEGIDGARVGGVANGPTIKTGRTCSQSHEETLQRLKEWSELLDVFNHIKFADDDDEDASIAPPS</sequence>
<organism evidence="3 4">
    <name type="scientific">Dissophora globulifera</name>
    <dbReference type="NCBI Taxonomy" id="979702"/>
    <lineage>
        <taxon>Eukaryota</taxon>
        <taxon>Fungi</taxon>
        <taxon>Fungi incertae sedis</taxon>
        <taxon>Mucoromycota</taxon>
        <taxon>Mortierellomycotina</taxon>
        <taxon>Mortierellomycetes</taxon>
        <taxon>Mortierellales</taxon>
        <taxon>Mortierellaceae</taxon>
        <taxon>Dissophora</taxon>
    </lineage>
</organism>
<feature type="compositionally biased region" description="Basic and acidic residues" evidence="2">
    <location>
        <begin position="341"/>
        <end position="354"/>
    </location>
</feature>
<dbReference type="OrthoDB" id="2445659at2759"/>
<feature type="compositionally biased region" description="Polar residues" evidence="2">
    <location>
        <begin position="171"/>
        <end position="192"/>
    </location>
</feature>
<dbReference type="AlphaFoldDB" id="A0A9P6UTG2"/>
<name>A0A9P6UTG2_9FUNG</name>
<feature type="compositionally biased region" description="Low complexity" evidence="2">
    <location>
        <begin position="286"/>
        <end position="299"/>
    </location>
</feature>
<feature type="region of interest" description="Disordered" evidence="2">
    <location>
        <begin position="1"/>
        <end position="75"/>
    </location>
</feature>
<evidence type="ECO:0000313" key="3">
    <source>
        <dbReference type="EMBL" id="KAG0318870.1"/>
    </source>
</evidence>
<keyword evidence="4" id="KW-1185">Reference proteome</keyword>
<accession>A0A9P6UTG2</accession>
<keyword evidence="1" id="KW-0175">Coiled coil</keyword>
<evidence type="ECO:0000256" key="2">
    <source>
        <dbReference type="SAM" id="MobiDB-lite"/>
    </source>
</evidence>
<dbReference type="EMBL" id="JAAAIP010000348">
    <property type="protein sequence ID" value="KAG0318870.1"/>
    <property type="molecule type" value="Genomic_DNA"/>
</dbReference>
<feature type="compositionally biased region" description="Acidic residues" evidence="2">
    <location>
        <begin position="317"/>
        <end position="340"/>
    </location>
</feature>
<feature type="coiled-coil region" evidence="1">
    <location>
        <begin position="638"/>
        <end position="679"/>
    </location>
</feature>
<feature type="compositionally biased region" description="Polar residues" evidence="2">
    <location>
        <begin position="355"/>
        <end position="370"/>
    </location>
</feature>
<proteinExistence type="predicted"/>
<comment type="caution">
    <text evidence="3">The sequence shown here is derived from an EMBL/GenBank/DDBJ whole genome shotgun (WGS) entry which is preliminary data.</text>
</comment>
<feature type="coiled-coil region" evidence="1">
    <location>
        <begin position="504"/>
        <end position="552"/>
    </location>
</feature>